<keyword evidence="10" id="KW-1185">Reference proteome</keyword>
<evidence type="ECO:0000313" key="10">
    <source>
        <dbReference type="Proteomes" id="UP000320421"/>
    </source>
</evidence>
<keyword evidence="1" id="KW-0813">Transport</keyword>
<evidence type="ECO:0000313" key="9">
    <source>
        <dbReference type="EMBL" id="QDT18251.1"/>
    </source>
</evidence>
<dbReference type="Pfam" id="PF02589">
    <property type="entry name" value="LUD_dom"/>
    <property type="match status" value="1"/>
</dbReference>
<dbReference type="PROSITE" id="PS00198">
    <property type="entry name" value="4FE4S_FER_1"/>
    <property type="match status" value="2"/>
</dbReference>
<dbReference type="RefSeq" id="WP_145179612.1">
    <property type="nucleotide sequence ID" value="NZ_CP036266.1"/>
</dbReference>
<reference evidence="9 10" key="1">
    <citation type="submission" date="2019-02" db="EMBL/GenBank/DDBJ databases">
        <title>Deep-cultivation of Planctomycetes and their phenomic and genomic characterization uncovers novel biology.</title>
        <authorList>
            <person name="Wiegand S."/>
            <person name="Jogler M."/>
            <person name="Boedeker C."/>
            <person name="Pinto D."/>
            <person name="Vollmers J."/>
            <person name="Rivas-Marin E."/>
            <person name="Kohn T."/>
            <person name="Peeters S.H."/>
            <person name="Heuer A."/>
            <person name="Rast P."/>
            <person name="Oberbeckmann S."/>
            <person name="Bunk B."/>
            <person name="Jeske O."/>
            <person name="Meyerdierks A."/>
            <person name="Storesund J.E."/>
            <person name="Kallscheuer N."/>
            <person name="Luecker S."/>
            <person name="Lage O.M."/>
            <person name="Pohl T."/>
            <person name="Merkel B.J."/>
            <person name="Hornburger P."/>
            <person name="Mueller R.-W."/>
            <person name="Bruemmer F."/>
            <person name="Labrenz M."/>
            <person name="Spormann A.M."/>
            <person name="Op den Camp H."/>
            <person name="Overmann J."/>
            <person name="Amann R."/>
            <person name="Jetten M.S.M."/>
            <person name="Mascher T."/>
            <person name="Medema M.H."/>
            <person name="Devos D.P."/>
            <person name="Kaster A.-K."/>
            <person name="Ovreas L."/>
            <person name="Rohde M."/>
            <person name="Galperin M.Y."/>
            <person name="Jogler C."/>
        </authorList>
    </citation>
    <scope>NUCLEOTIDE SEQUENCE [LARGE SCALE GENOMIC DNA]</scope>
    <source>
        <strain evidence="9 10">HG66A1</strain>
    </source>
</reference>
<dbReference type="PANTHER" id="PTHR47153:SF2">
    <property type="entry name" value="LACTATE UTILIZATION PROTEIN B"/>
    <property type="match status" value="1"/>
</dbReference>
<dbReference type="GO" id="GO:0051539">
    <property type="term" value="F:4 iron, 4 sulfur cluster binding"/>
    <property type="evidence" value="ECO:0007669"/>
    <property type="project" value="UniProtKB-KW"/>
</dbReference>
<keyword evidence="4" id="KW-0677">Repeat</keyword>
<dbReference type="OrthoDB" id="9782337at2"/>
<dbReference type="GO" id="GO:0006089">
    <property type="term" value="P:lactate metabolic process"/>
    <property type="evidence" value="ECO:0007669"/>
    <property type="project" value="InterPro"/>
</dbReference>
<evidence type="ECO:0000256" key="5">
    <source>
        <dbReference type="ARBA" id="ARBA00022982"/>
    </source>
</evidence>
<evidence type="ECO:0000256" key="2">
    <source>
        <dbReference type="ARBA" id="ARBA00022485"/>
    </source>
</evidence>
<dbReference type="InterPro" id="IPR037171">
    <property type="entry name" value="NagB/RpiA_transferase-like"/>
</dbReference>
<evidence type="ECO:0000256" key="1">
    <source>
        <dbReference type="ARBA" id="ARBA00022448"/>
    </source>
</evidence>
<keyword evidence="5" id="KW-0249">Electron transport</keyword>
<dbReference type="Pfam" id="PF13183">
    <property type="entry name" value="Fer4_8"/>
    <property type="match status" value="1"/>
</dbReference>
<dbReference type="PANTHER" id="PTHR47153">
    <property type="entry name" value="LACTATE UTILIZATION PROTEIN B"/>
    <property type="match status" value="1"/>
</dbReference>
<dbReference type="InterPro" id="IPR017896">
    <property type="entry name" value="4Fe4S_Fe-S-bd"/>
</dbReference>
<keyword evidence="6" id="KW-0408">Iron</keyword>
<keyword evidence="2" id="KW-0004">4Fe-4S</keyword>
<dbReference type="EMBL" id="CP036266">
    <property type="protein sequence ID" value="QDT18251.1"/>
    <property type="molecule type" value="Genomic_DNA"/>
</dbReference>
<gene>
    <name evidence="9" type="primary">lutB</name>
    <name evidence="9" type="ORF">HG66A1_00100</name>
</gene>
<dbReference type="AlphaFoldDB" id="A0A517PFV9"/>
<evidence type="ECO:0000256" key="3">
    <source>
        <dbReference type="ARBA" id="ARBA00022723"/>
    </source>
</evidence>
<proteinExistence type="predicted"/>
<dbReference type="InterPro" id="IPR009051">
    <property type="entry name" value="Helical_ferredxn"/>
</dbReference>
<dbReference type="InterPro" id="IPR017900">
    <property type="entry name" value="4Fe4S_Fe_S_CS"/>
</dbReference>
<dbReference type="GO" id="GO:0046872">
    <property type="term" value="F:metal ion binding"/>
    <property type="evidence" value="ECO:0007669"/>
    <property type="project" value="UniProtKB-KW"/>
</dbReference>
<protein>
    <submittedName>
        <fullName evidence="9">Lactate utilization protein B</fullName>
    </submittedName>
</protein>
<evidence type="ECO:0000256" key="6">
    <source>
        <dbReference type="ARBA" id="ARBA00023004"/>
    </source>
</evidence>
<evidence type="ECO:0000259" key="8">
    <source>
        <dbReference type="PROSITE" id="PS51379"/>
    </source>
</evidence>
<dbReference type="Gene3D" id="1.10.1060.10">
    <property type="entry name" value="Alpha-helical ferredoxin"/>
    <property type="match status" value="1"/>
</dbReference>
<dbReference type="InterPro" id="IPR003741">
    <property type="entry name" value="LUD_dom"/>
</dbReference>
<dbReference type="PROSITE" id="PS51379">
    <property type="entry name" value="4FE4S_FER_2"/>
    <property type="match status" value="1"/>
</dbReference>
<sequence length="456" mass="51898">MPSHPQLAAEFIENKDRAHWHDQSLWFVRSKRDKAVNQLPEWELLREQASQIKQHTVSDLPNLLEEFERNATARGVHVHWARNATEHNEIVHGILKQHNVSRVVKSKSMLTEECHLNPYLERHGIEIIDTDLGERIVQMQNMPPSHIVMPAIHIKKEEIGELFHEKLGTEKGATDPQYLTEAARQHLRQKFIQAEAGITGVNFAIAETGGFVVCTNEGNADLGTSLNKLHIACMGIEKLIPRAGDLSVFLRLLARSATGQPITTYSSHFHGPAPGQEMHIVLLDNGRSEISGSDEFRRSLNCIRCAACMNTCPVYRRSGGYSYSNTVPGPIGSILGPARDPKENSSLPFACSLCGSCTDVCPVKIDLHHQLLTWRKEIRIKGFLPFSKRISMKMMSWMMQAPKLYKLSGKLARWIVPKLPRFLLYNRLNDWGKQRELPEFPKQSFREWMKENHDKK</sequence>
<dbReference type="InterPro" id="IPR024569">
    <property type="entry name" value="LutB_C"/>
</dbReference>
<name>A0A517PFV9_9PLAN</name>
<dbReference type="InterPro" id="IPR024185">
    <property type="entry name" value="FTHF_cligase-like_sf"/>
</dbReference>
<keyword evidence="7" id="KW-0411">Iron-sulfur</keyword>
<dbReference type="Pfam" id="PF11870">
    <property type="entry name" value="LutB_C"/>
    <property type="match status" value="1"/>
</dbReference>
<dbReference type="SUPFAM" id="SSF54862">
    <property type="entry name" value="4Fe-4S ferredoxins"/>
    <property type="match status" value="1"/>
</dbReference>
<organism evidence="9 10">
    <name type="scientific">Gimesia chilikensis</name>
    <dbReference type="NCBI Taxonomy" id="2605989"/>
    <lineage>
        <taxon>Bacteria</taxon>
        <taxon>Pseudomonadati</taxon>
        <taxon>Planctomycetota</taxon>
        <taxon>Planctomycetia</taxon>
        <taxon>Planctomycetales</taxon>
        <taxon>Planctomycetaceae</taxon>
        <taxon>Gimesia</taxon>
    </lineage>
</organism>
<dbReference type="SUPFAM" id="SSF100950">
    <property type="entry name" value="NagB/RpiA/CoA transferase-like"/>
    <property type="match status" value="1"/>
</dbReference>
<feature type="domain" description="4Fe-4S ferredoxin-type" evidence="8">
    <location>
        <begin position="339"/>
        <end position="370"/>
    </location>
</feature>
<evidence type="ECO:0000256" key="7">
    <source>
        <dbReference type="ARBA" id="ARBA00023014"/>
    </source>
</evidence>
<evidence type="ECO:0000256" key="4">
    <source>
        <dbReference type="ARBA" id="ARBA00022737"/>
    </source>
</evidence>
<dbReference type="Proteomes" id="UP000320421">
    <property type="component" value="Chromosome"/>
</dbReference>
<dbReference type="Gene3D" id="3.40.50.10420">
    <property type="entry name" value="NagB/RpiA/CoA transferase-like"/>
    <property type="match status" value="1"/>
</dbReference>
<accession>A0A517PFV9</accession>
<dbReference type="InterPro" id="IPR004452">
    <property type="entry name" value="LutB/LldF"/>
</dbReference>
<keyword evidence="3" id="KW-0479">Metal-binding</keyword>
<dbReference type="NCBIfam" id="TIGR00273">
    <property type="entry name" value="LutB/LldF family L-lactate oxidation iron-sulfur protein"/>
    <property type="match status" value="1"/>
</dbReference>